<evidence type="ECO:0000313" key="3">
    <source>
        <dbReference type="Proteomes" id="UP000028006"/>
    </source>
</evidence>
<accession>A0A081NBR6</accession>
<protein>
    <submittedName>
        <fullName evidence="2">Uncharacterized protein</fullName>
    </submittedName>
</protein>
<name>A0A081NBR6_9GAMM</name>
<dbReference type="EMBL" id="JOKG01000001">
    <property type="protein sequence ID" value="KEQ15889.1"/>
    <property type="molecule type" value="Genomic_DNA"/>
</dbReference>
<keyword evidence="1" id="KW-0472">Membrane</keyword>
<reference evidence="2 3" key="1">
    <citation type="submission" date="2014-06" db="EMBL/GenBank/DDBJ databases">
        <title>Whole Genome Sequences of Three Symbiotic Endozoicomonas Bacteria.</title>
        <authorList>
            <person name="Neave M.J."/>
            <person name="Apprill A."/>
            <person name="Voolstra C.R."/>
        </authorList>
    </citation>
    <scope>NUCLEOTIDE SEQUENCE [LARGE SCALE GENOMIC DNA]</scope>
    <source>
        <strain evidence="2 3">LMG 24815</strain>
    </source>
</reference>
<comment type="caution">
    <text evidence="2">The sequence shown here is derived from an EMBL/GenBank/DDBJ whole genome shotgun (WGS) entry which is preliminary data.</text>
</comment>
<organism evidence="2 3">
    <name type="scientific">Endozoicomonas montiporae</name>
    <dbReference type="NCBI Taxonomy" id="1027273"/>
    <lineage>
        <taxon>Bacteria</taxon>
        <taxon>Pseudomonadati</taxon>
        <taxon>Pseudomonadota</taxon>
        <taxon>Gammaproteobacteria</taxon>
        <taxon>Oceanospirillales</taxon>
        <taxon>Endozoicomonadaceae</taxon>
        <taxon>Endozoicomonas</taxon>
    </lineage>
</organism>
<proteinExistence type="predicted"/>
<keyword evidence="3" id="KW-1185">Reference proteome</keyword>
<feature type="transmembrane region" description="Helical" evidence="1">
    <location>
        <begin position="30"/>
        <end position="54"/>
    </location>
</feature>
<keyword evidence="1" id="KW-1133">Transmembrane helix</keyword>
<sequence>MEMKYTFTFKEAGYFIRIVFNKICRYTDTIGFIIPLLAIKLVNVFCPLNLFWLLRIQQPLVTNIPQGQSLVIWVDRKTP</sequence>
<evidence type="ECO:0000256" key="1">
    <source>
        <dbReference type="SAM" id="Phobius"/>
    </source>
</evidence>
<dbReference type="AlphaFoldDB" id="A0A081NBR6"/>
<gene>
    <name evidence="2" type="ORF">GZ77_05085</name>
</gene>
<keyword evidence="1" id="KW-0812">Transmembrane</keyword>
<evidence type="ECO:0000313" key="2">
    <source>
        <dbReference type="EMBL" id="KEQ15889.1"/>
    </source>
</evidence>
<dbReference type="Proteomes" id="UP000028006">
    <property type="component" value="Unassembled WGS sequence"/>
</dbReference>